<keyword evidence="3" id="KW-1185">Reference proteome</keyword>
<feature type="signal peptide" evidence="1">
    <location>
        <begin position="1"/>
        <end position="30"/>
    </location>
</feature>
<name>A0A1I0IKF8_9BACT</name>
<dbReference type="EMBL" id="FOIJ01000006">
    <property type="protein sequence ID" value="SET97550.1"/>
    <property type="molecule type" value="Genomic_DNA"/>
</dbReference>
<keyword evidence="1" id="KW-0732">Signal</keyword>
<proteinExistence type="predicted"/>
<gene>
    <name evidence="2" type="ORF">SAMN05443639_106123</name>
</gene>
<accession>A0A1I0IKF8</accession>
<evidence type="ECO:0000256" key="1">
    <source>
        <dbReference type="SAM" id="SignalP"/>
    </source>
</evidence>
<reference evidence="3" key="1">
    <citation type="submission" date="2016-10" db="EMBL/GenBank/DDBJ databases">
        <authorList>
            <person name="Varghese N."/>
            <person name="Submissions S."/>
        </authorList>
    </citation>
    <scope>NUCLEOTIDE SEQUENCE [LARGE SCALE GENOMIC DNA]</scope>
    <source>
        <strain evidence="3">DSM 16858</strain>
    </source>
</reference>
<protein>
    <recommendedName>
        <fullName evidence="4">Lipoprotein</fullName>
    </recommendedName>
</protein>
<evidence type="ECO:0000313" key="2">
    <source>
        <dbReference type="EMBL" id="SET97550.1"/>
    </source>
</evidence>
<evidence type="ECO:0000313" key="3">
    <source>
        <dbReference type="Proteomes" id="UP000199181"/>
    </source>
</evidence>
<sequence length="153" mass="15803">MGRFLSKGPVMRPGSFLFAAVMLLTLSACGEMPEPEGGDGQELNQSTAALNSCTNDCSSTGGAPVSCSGFFCSAGGNAGGSYVVCDGQFTYCQPPPPPPPPGPCAGFQFNCPYGGTVQCPSSTQTCFEYSTCSILCDGIERRCWTPPGVACMY</sequence>
<dbReference type="AlphaFoldDB" id="A0A1I0IKF8"/>
<feature type="chain" id="PRO_5011440678" description="Lipoprotein" evidence="1">
    <location>
        <begin position="31"/>
        <end position="153"/>
    </location>
</feature>
<organism evidence="2 3">
    <name type="scientific">Stigmatella erecta</name>
    <dbReference type="NCBI Taxonomy" id="83460"/>
    <lineage>
        <taxon>Bacteria</taxon>
        <taxon>Pseudomonadati</taxon>
        <taxon>Myxococcota</taxon>
        <taxon>Myxococcia</taxon>
        <taxon>Myxococcales</taxon>
        <taxon>Cystobacterineae</taxon>
        <taxon>Archangiaceae</taxon>
        <taxon>Stigmatella</taxon>
    </lineage>
</organism>
<evidence type="ECO:0008006" key="4">
    <source>
        <dbReference type="Google" id="ProtNLM"/>
    </source>
</evidence>
<dbReference type="PROSITE" id="PS51257">
    <property type="entry name" value="PROKAR_LIPOPROTEIN"/>
    <property type="match status" value="1"/>
</dbReference>
<dbReference type="Proteomes" id="UP000199181">
    <property type="component" value="Unassembled WGS sequence"/>
</dbReference>